<dbReference type="OrthoDB" id="9784811at2"/>
<dbReference type="InterPro" id="IPR006837">
    <property type="entry name" value="Divergent_DAC"/>
</dbReference>
<accession>A0A2T3P5H2</accession>
<dbReference type="Proteomes" id="UP000240481">
    <property type="component" value="Unassembled WGS sequence"/>
</dbReference>
<dbReference type="SUPFAM" id="SSF88713">
    <property type="entry name" value="Glycoside hydrolase/deacetylase"/>
    <property type="match status" value="1"/>
</dbReference>
<protein>
    <submittedName>
        <fullName evidence="1">Divergent polysaccharide deacetylase family protein</fullName>
    </submittedName>
</protein>
<proteinExistence type="predicted"/>
<dbReference type="Gene3D" id="3.20.20.370">
    <property type="entry name" value="Glycoside hydrolase/deacetylase"/>
    <property type="match status" value="1"/>
</dbReference>
<gene>
    <name evidence="1" type="ORF">C9I94_13920</name>
</gene>
<dbReference type="EMBL" id="PYLZ01000007">
    <property type="protein sequence ID" value="PSW23791.1"/>
    <property type="molecule type" value="Genomic_DNA"/>
</dbReference>
<evidence type="ECO:0000313" key="1">
    <source>
        <dbReference type="EMBL" id="PSW23791.1"/>
    </source>
</evidence>
<dbReference type="InterPro" id="IPR011330">
    <property type="entry name" value="Glyco_hydro/deAcase_b/a-brl"/>
</dbReference>
<comment type="caution">
    <text evidence="1">The sequence shown here is derived from an EMBL/GenBank/DDBJ whole genome shotgun (WGS) entry which is preliminary data.</text>
</comment>
<dbReference type="PANTHER" id="PTHR30105">
    <property type="entry name" value="UNCHARACTERIZED YIBQ-RELATED"/>
    <property type="match status" value="1"/>
</dbReference>
<dbReference type="PANTHER" id="PTHR30105:SF2">
    <property type="entry name" value="DIVERGENT POLYSACCHARIDE DEACETYLASE SUPERFAMILY"/>
    <property type="match status" value="1"/>
</dbReference>
<evidence type="ECO:0000313" key="2">
    <source>
        <dbReference type="Proteomes" id="UP000240481"/>
    </source>
</evidence>
<reference evidence="1 2" key="1">
    <citation type="submission" date="2018-01" db="EMBL/GenBank/DDBJ databases">
        <title>Whole genome sequencing of Histamine producing bacteria.</title>
        <authorList>
            <person name="Butler K."/>
        </authorList>
    </citation>
    <scope>NUCLEOTIDE SEQUENCE [LARGE SCALE GENOMIC DNA]</scope>
    <source>
        <strain evidence="1 2">DSM 24669</strain>
    </source>
</reference>
<dbReference type="Pfam" id="PF04748">
    <property type="entry name" value="Polysacc_deac_2"/>
    <property type="match status" value="1"/>
</dbReference>
<dbReference type="CDD" id="cd10936">
    <property type="entry name" value="CE4_DAC2"/>
    <property type="match status" value="1"/>
</dbReference>
<dbReference type="GO" id="GO:0005975">
    <property type="term" value="P:carbohydrate metabolic process"/>
    <property type="evidence" value="ECO:0007669"/>
    <property type="project" value="InterPro"/>
</dbReference>
<organism evidence="1 2">
    <name type="scientific">Photobacterium swingsii</name>
    <dbReference type="NCBI Taxonomy" id="680026"/>
    <lineage>
        <taxon>Bacteria</taxon>
        <taxon>Pseudomonadati</taxon>
        <taxon>Pseudomonadota</taxon>
        <taxon>Gammaproteobacteria</taxon>
        <taxon>Vibrionales</taxon>
        <taxon>Vibrionaceae</taxon>
        <taxon>Photobacterium</taxon>
    </lineage>
</organism>
<dbReference type="AlphaFoldDB" id="A0A2T3P5H2"/>
<dbReference type="RefSeq" id="WP_107302825.1">
    <property type="nucleotide sequence ID" value="NZ_AP024852.1"/>
</dbReference>
<keyword evidence="2" id="KW-1185">Reference proteome</keyword>
<name>A0A2T3P5H2_9GAMM</name>
<sequence length="236" mass="26239">MQRIATSTLGVLCLLLSPFTIAAKLAIVIDDLGYNPMPATLSTLPSQVSLSILPDTPFDIATAELAYQQQRDVLLHMPMQPQGVAPLEPSTLTQQMSEDTFKQTLRHALLRVPHAVAINNHMGSALTQDVTRMDWVMTVLNEQGLGFLDSRTSVHSVAEKRARTHQLPTLRRHVFLDHFRTQAFVTQQLNVAVKRAQRYGYAVAIGHPYPITLTTLQQQLPLLDTDVELVPLSALF</sequence>